<dbReference type="NCBIfam" id="TIGR03263">
    <property type="entry name" value="guanyl_kin"/>
    <property type="match status" value="1"/>
</dbReference>
<sequence length="245" mass="25978">METADERRAGGRDGATVAAGSGASDGRPPGTSGGASDSGSIPPGPGAPIAAPGDSPSSQGSRPRRLTVLSGPSGVGKSTVVAEIRRAHPEVWLSVSVTTRPPRPGETHGVQYYFVDDAGFDRLVAEGELLEWAEFAGNRYGTPRRPVEERLAAGQPVLLEIDLQGARQVRQAMPESLLVFLAPPSWEELVRRLVGRGTEPADVIERRLAAARVELAAEKEFDVTLVNTSVQDVCRELLTLMAVRP</sequence>
<proteinExistence type="inferred from homology"/>
<dbReference type="CDD" id="cd00071">
    <property type="entry name" value="GMPK"/>
    <property type="match status" value="1"/>
</dbReference>
<evidence type="ECO:0000313" key="15">
    <source>
        <dbReference type="Proteomes" id="UP001165124"/>
    </source>
</evidence>
<gene>
    <name evidence="11 14" type="primary">gmk</name>
    <name evidence="14" type="ORF">Arub01_13280</name>
</gene>
<dbReference type="Gene3D" id="3.30.63.10">
    <property type="entry name" value="Guanylate Kinase phosphate binding domain"/>
    <property type="match status" value="1"/>
</dbReference>
<evidence type="ECO:0000256" key="9">
    <source>
        <dbReference type="ARBA" id="ARBA00030128"/>
    </source>
</evidence>
<dbReference type="InterPro" id="IPR017665">
    <property type="entry name" value="Guanylate_kinase"/>
</dbReference>
<dbReference type="InterPro" id="IPR020590">
    <property type="entry name" value="Guanylate_kinase_CS"/>
</dbReference>
<dbReference type="GO" id="GO:0005829">
    <property type="term" value="C:cytosol"/>
    <property type="evidence" value="ECO:0007669"/>
    <property type="project" value="TreeGrafter"/>
</dbReference>
<dbReference type="HAMAP" id="MF_00328">
    <property type="entry name" value="Guanylate_kinase"/>
    <property type="match status" value="1"/>
</dbReference>
<evidence type="ECO:0000256" key="8">
    <source>
        <dbReference type="ARBA" id="ARBA00022840"/>
    </source>
</evidence>
<comment type="catalytic activity">
    <reaction evidence="10 11">
        <text>GMP + ATP = GDP + ADP</text>
        <dbReference type="Rhea" id="RHEA:20780"/>
        <dbReference type="ChEBI" id="CHEBI:30616"/>
        <dbReference type="ChEBI" id="CHEBI:58115"/>
        <dbReference type="ChEBI" id="CHEBI:58189"/>
        <dbReference type="ChEBI" id="CHEBI:456216"/>
        <dbReference type="EC" id="2.7.4.8"/>
    </reaction>
</comment>
<comment type="similarity">
    <text evidence="2 11">Belongs to the guanylate kinase family.</text>
</comment>
<comment type="subcellular location">
    <subcellularLocation>
        <location evidence="11">Cytoplasm</location>
    </subcellularLocation>
</comment>
<dbReference type="Gene3D" id="3.40.50.300">
    <property type="entry name" value="P-loop containing nucleotide triphosphate hydrolases"/>
    <property type="match status" value="1"/>
</dbReference>
<evidence type="ECO:0000256" key="6">
    <source>
        <dbReference type="ARBA" id="ARBA00022741"/>
    </source>
</evidence>
<dbReference type="EMBL" id="BSRZ01000002">
    <property type="protein sequence ID" value="GLW63084.1"/>
    <property type="molecule type" value="Genomic_DNA"/>
</dbReference>
<dbReference type="FunFam" id="3.30.63.10:FF:000002">
    <property type="entry name" value="Guanylate kinase 1"/>
    <property type="match status" value="1"/>
</dbReference>
<dbReference type="Pfam" id="PF00625">
    <property type="entry name" value="Guanylate_kin"/>
    <property type="match status" value="1"/>
</dbReference>
<keyword evidence="15" id="KW-1185">Reference proteome</keyword>
<keyword evidence="6 11" id="KW-0547">Nucleotide-binding</keyword>
<accession>A0A9W6PU28</accession>
<dbReference type="Proteomes" id="UP001165124">
    <property type="component" value="Unassembled WGS sequence"/>
</dbReference>
<dbReference type="PANTHER" id="PTHR23117:SF13">
    <property type="entry name" value="GUANYLATE KINASE"/>
    <property type="match status" value="1"/>
</dbReference>
<evidence type="ECO:0000256" key="12">
    <source>
        <dbReference type="SAM" id="MobiDB-lite"/>
    </source>
</evidence>
<dbReference type="PANTHER" id="PTHR23117">
    <property type="entry name" value="GUANYLATE KINASE-RELATED"/>
    <property type="match status" value="1"/>
</dbReference>
<dbReference type="SMART" id="SM00072">
    <property type="entry name" value="GuKc"/>
    <property type="match status" value="1"/>
</dbReference>
<evidence type="ECO:0000313" key="14">
    <source>
        <dbReference type="EMBL" id="GLW63084.1"/>
    </source>
</evidence>
<dbReference type="EC" id="2.7.4.8" evidence="3 11"/>
<dbReference type="InterPro" id="IPR008144">
    <property type="entry name" value="Guanylate_kin-like_dom"/>
</dbReference>
<reference evidence="14" key="1">
    <citation type="submission" date="2023-02" db="EMBL/GenBank/DDBJ databases">
        <title>Actinomadura rubrobrunea NBRC 14622.</title>
        <authorList>
            <person name="Ichikawa N."/>
            <person name="Sato H."/>
            <person name="Tonouchi N."/>
        </authorList>
    </citation>
    <scope>NUCLEOTIDE SEQUENCE</scope>
    <source>
        <strain evidence="14">NBRC 14622</strain>
    </source>
</reference>
<keyword evidence="11" id="KW-0963">Cytoplasm</keyword>
<protein>
    <recommendedName>
        <fullName evidence="4 11">Guanylate kinase</fullName>
        <ecNumber evidence="3 11">2.7.4.8</ecNumber>
    </recommendedName>
    <alternativeName>
        <fullName evidence="9 11">GMP kinase</fullName>
    </alternativeName>
</protein>
<evidence type="ECO:0000259" key="13">
    <source>
        <dbReference type="PROSITE" id="PS50052"/>
    </source>
</evidence>
<dbReference type="PROSITE" id="PS50052">
    <property type="entry name" value="GUANYLATE_KINASE_2"/>
    <property type="match status" value="1"/>
</dbReference>
<keyword evidence="7 11" id="KW-0418">Kinase</keyword>
<evidence type="ECO:0000256" key="4">
    <source>
        <dbReference type="ARBA" id="ARBA00016296"/>
    </source>
</evidence>
<evidence type="ECO:0000256" key="2">
    <source>
        <dbReference type="ARBA" id="ARBA00005790"/>
    </source>
</evidence>
<dbReference type="GO" id="GO:0004385">
    <property type="term" value="F:GMP kinase activity"/>
    <property type="evidence" value="ECO:0007669"/>
    <property type="project" value="UniProtKB-UniRule"/>
</dbReference>
<name>A0A9W6PU28_9ACTN</name>
<feature type="compositionally biased region" description="Low complexity" evidence="12">
    <location>
        <begin position="34"/>
        <end position="58"/>
    </location>
</feature>
<feature type="domain" description="Guanylate kinase-like" evidence="13">
    <location>
        <begin position="64"/>
        <end position="242"/>
    </location>
</feature>
<evidence type="ECO:0000256" key="1">
    <source>
        <dbReference type="ARBA" id="ARBA00003531"/>
    </source>
</evidence>
<dbReference type="AlphaFoldDB" id="A0A9W6PU28"/>
<evidence type="ECO:0000256" key="11">
    <source>
        <dbReference type="HAMAP-Rule" id="MF_00328"/>
    </source>
</evidence>
<organism evidence="14 15">
    <name type="scientific">Actinomadura rubrobrunea</name>
    <dbReference type="NCBI Taxonomy" id="115335"/>
    <lineage>
        <taxon>Bacteria</taxon>
        <taxon>Bacillati</taxon>
        <taxon>Actinomycetota</taxon>
        <taxon>Actinomycetes</taxon>
        <taxon>Streptosporangiales</taxon>
        <taxon>Thermomonosporaceae</taxon>
        <taxon>Actinomadura</taxon>
    </lineage>
</organism>
<dbReference type="SUPFAM" id="SSF52540">
    <property type="entry name" value="P-loop containing nucleoside triphosphate hydrolases"/>
    <property type="match status" value="1"/>
</dbReference>
<feature type="binding site" evidence="11">
    <location>
        <begin position="71"/>
        <end position="78"/>
    </location>
    <ligand>
        <name>ATP</name>
        <dbReference type="ChEBI" id="CHEBI:30616"/>
    </ligand>
</feature>
<comment type="caution">
    <text evidence="14">The sequence shown here is derived from an EMBL/GenBank/DDBJ whole genome shotgun (WGS) entry which is preliminary data.</text>
</comment>
<comment type="function">
    <text evidence="1 11">Essential for recycling GMP and indirectly, cGMP.</text>
</comment>
<evidence type="ECO:0000256" key="7">
    <source>
        <dbReference type="ARBA" id="ARBA00022777"/>
    </source>
</evidence>
<dbReference type="InterPro" id="IPR008145">
    <property type="entry name" value="GK/Ca_channel_bsu"/>
</dbReference>
<dbReference type="GO" id="GO:0005524">
    <property type="term" value="F:ATP binding"/>
    <property type="evidence" value="ECO:0007669"/>
    <property type="project" value="UniProtKB-UniRule"/>
</dbReference>
<evidence type="ECO:0000256" key="5">
    <source>
        <dbReference type="ARBA" id="ARBA00022679"/>
    </source>
</evidence>
<feature type="compositionally biased region" description="Basic and acidic residues" evidence="12">
    <location>
        <begin position="1"/>
        <end position="11"/>
    </location>
</feature>
<evidence type="ECO:0000256" key="3">
    <source>
        <dbReference type="ARBA" id="ARBA00012961"/>
    </source>
</evidence>
<evidence type="ECO:0000256" key="10">
    <source>
        <dbReference type="ARBA" id="ARBA00048594"/>
    </source>
</evidence>
<dbReference type="InterPro" id="IPR027417">
    <property type="entry name" value="P-loop_NTPase"/>
</dbReference>
<feature type="region of interest" description="Disordered" evidence="12">
    <location>
        <begin position="1"/>
        <end position="75"/>
    </location>
</feature>
<keyword evidence="5 11" id="KW-0808">Transferase</keyword>
<dbReference type="PROSITE" id="PS00856">
    <property type="entry name" value="GUANYLATE_KINASE_1"/>
    <property type="match status" value="1"/>
</dbReference>
<keyword evidence="8 11" id="KW-0067">ATP-binding</keyword>